<evidence type="ECO:0000313" key="13">
    <source>
        <dbReference type="Ensembl" id="ENSSSCP00050017720.1"/>
    </source>
</evidence>
<dbReference type="Ensembl" id="ENSSSCT00060107090.1">
    <property type="protein sequence ID" value="ENSSSCP00060047438.1"/>
    <property type="gene ID" value="ENSSSCG00060077713.1"/>
</dbReference>
<keyword evidence="9" id="KW-0804">Transcription</keyword>
<dbReference type="FunFam" id="3.30.160.60:FF:000030">
    <property type="entry name" value="Zinc finger protein 628"/>
    <property type="match status" value="1"/>
</dbReference>
<feature type="domain" description="C2H2-type" evidence="12">
    <location>
        <begin position="95"/>
        <end position="122"/>
    </location>
</feature>
<evidence type="ECO:0000313" key="14">
    <source>
        <dbReference type="Proteomes" id="UP000694571"/>
    </source>
</evidence>
<dbReference type="PROSITE" id="PS00028">
    <property type="entry name" value="ZINC_FINGER_C2H2_1"/>
    <property type="match status" value="3"/>
</dbReference>
<keyword evidence="7" id="KW-0805">Transcription regulation</keyword>
<sequence>MAVYLTQEEWRCLDLARQGHGCGVPPEDEGNVRRDPGFVRQTLCCVSDLELWTQFEDGGDHREDALMTTGWGQALPNPGQRRGLATIRPQLQKPHTCPECGKAFGKTSHLTKHQHTQTGEWPYQCQVCGKRFRDRSNCSTHQCMHTGEKSYACAKCGKRFSQSSSLVIHRRMHTGKRPYTCTQCGKRFNSSLHFSTHRRTHTGEKPHACLNCGRGFRRGTGLRKHQRTQRVEEVASRAETRGSRMSHPVTRYVSAFPHSPGSRLRDLVSVPLIDEIRPSGLCPVLCVLWRTGQSG</sequence>
<dbReference type="PANTHER" id="PTHR24394:SF48">
    <property type="entry name" value="ZINC FINGER PROTEIN 771"/>
    <property type="match status" value="1"/>
</dbReference>
<dbReference type="GO" id="GO:0005634">
    <property type="term" value="C:nucleus"/>
    <property type="evidence" value="ECO:0007669"/>
    <property type="project" value="UniProtKB-SubCell"/>
</dbReference>
<keyword evidence="8" id="KW-0238">DNA-binding</keyword>
<dbReference type="GO" id="GO:0008270">
    <property type="term" value="F:zinc ion binding"/>
    <property type="evidence" value="ECO:0007669"/>
    <property type="project" value="UniProtKB-KW"/>
</dbReference>
<keyword evidence="6" id="KW-0862">Zinc</keyword>
<feature type="domain" description="C2H2-type" evidence="12">
    <location>
        <begin position="179"/>
        <end position="206"/>
    </location>
</feature>
<reference evidence="13" key="1">
    <citation type="submission" date="2025-05" db="UniProtKB">
        <authorList>
            <consortium name="Ensembl"/>
        </authorList>
    </citation>
    <scope>IDENTIFICATION</scope>
</reference>
<dbReference type="FunFam" id="3.30.160.60:FF:002343">
    <property type="entry name" value="Zinc finger protein 33A"/>
    <property type="match status" value="1"/>
</dbReference>
<proteinExistence type="inferred from homology"/>
<dbReference type="Proteomes" id="UP000694723">
    <property type="component" value="Unplaced"/>
</dbReference>
<evidence type="ECO:0000256" key="6">
    <source>
        <dbReference type="ARBA" id="ARBA00022833"/>
    </source>
</evidence>
<comment type="subcellular location">
    <subcellularLocation>
        <location evidence="1">Nucleus</location>
    </subcellularLocation>
</comment>
<keyword evidence="3" id="KW-0479">Metal-binding</keyword>
<keyword evidence="5 11" id="KW-0863">Zinc-finger</keyword>
<dbReference type="PANTHER" id="PTHR24394">
    <property type="entry name" value="ZINC FINGER PROTEIN"/>
    <property type="match status" value="1"/>
</dbReference>
<feature type="domain" description="C2H2-type" evidence="12">
    <location>
        <begin position="207"/>
        <end position="234"/>
    </location>
</feature>
<dbReference type="Pfam" id="PF00096">
    <property type="entry name" value="zf-C2H2"/>
    <property type="match status" value="5"/>
</dbReference>
<organism evidence="13 14">
    <name type="scientific">Sus scrofa</name>
    <name type="common">Pig</name>
    <dbReference type="NCBI Taxonomy" id="9823"/>
    <lineage>
        <taxon>Eukaryota</taxon>
        <taxon>Metazoa</taxon>
        <taxon>Chordata</taxon>
        <taxon>Craniata</taxon>
        <taxon>Vertebrata</taxon>
        <taxon>Euteleostomi</taxon>
        <taxon>Mammalia</taxon>
        <taxon>Eutheria</taxon>
        <taxon>Laurasiatheria</taxon>
        <taxon>Artiodactyla</taxon>
        <taxon>Suina</taxon>
        <taxon>Suidae</taxon>
        <taxon>Sus</taxon>
    </lineage>
</organism>
<name>A0A8D1M5P8_PIG</name>
<evidence type="ECO:0000256" key="3">
    <source>
        <dbReference type="ARBA" id="ARBA00022723"/>
    </source>
</evidence>
<dbReference type="FunFam" id="3.30.160.60:FF:000624">
    <property type="entry name" value="zinc finger protein 697"/>
    <property type="match status" value="1"/>
</dbReference>
<dbReference type="FunFam" id="3.30.160.60:FF:001498">
    <property type="entry name" value="Zinc finger protein 404"/>
    <property type="match status" value="1"/>
</dbReference>
<protein>
    <recommendedName>
        <fullName evidence="12">C2H2-type domain-containing protein</fullName>
    </recommendedName>
</protein>
<evidence type="ECO:0000256" key="1">
    <source>
        <dbReference type="ARBA" id="ARBA00004123"/>
    </source>
</evidence>
<keyword evidence="4" id="KW-0677">Repeat</keyword>
<dbReference type="InterPro" id="IPR036236">
    <property type="entry name" value="Znf_C2H2_sf"/>
</dbReference>
<dbReference type="AlphaFoldDB" id="A0A8D1M5P8"/>
<evidence type="ECO:0000259" key="12">
    <source>
        <dbReference type="PROSITE" id="PS50157"/>
    </source>
</evidence>
<feature type="domain" description="C2H2-type" evidence="12">
    <location>
        <begin position="151"/>
        <end position="178"/>
    </location>
</feature>
<dbReference type="FunFam" id="3.30.160.60:FF:000029">
    <property type="entry name" value="GLI family zinc finger 4"/>
    <property type="match status" value="1"/>
</dbReference>
<dbReference type="SMART" id="SM00355">
    <property type="entry name" value="ZnF_C2H2"/>
    <property type="match status" value="5"/>
</dbReference>
<evidence type="ECO:0000256" key="4">
    <source>
        <dbReference type="ARBA" id="ARBA00022737"/>
    </source>
</evidence>
<evidence type="ECO:0000256" key="9">
    <source>
        <dbReference type="ARBA" id="ARBA00023163"/>
    </source>
</evidence>
<dbReference type="GO" id="GO:0003677">
    <property type="term" value="F:DNA binding"/>
    <property type="evidence" value="ECO:0007669"/>
    <property type="project" value="UniProtKB-KW"/>
</dbReference>
<evidence type="ECO:0000256" key="2">
    <source>
        <dbReference type="ARBA" id="ARBA00006991"/>
    </source>
</evidence>
<evidence type="ECO:0000256" key="11">
    <source>
        <dbReference type="PROSITE-ProRule" id="PRU00042"/>
    </source>
</evidence>
<dbReference type="Ensembl" id="ENSSSCT00050042861.1">
    <property type="protein sequence ID" value="ENSSSCP00050017720.1"/>
    <property type="gene ID" value="ENSSSCG00050031907.1"/>
</dbReference>
<comment type="similarity">
    <text evidence="2">Belongs to the krueppel C2H2-type zinc-finger protein family.</text>
</comment>
<evidence type="ECO:0000256" key="5">
    <source>
        <dbReference type="ARBA" id="ARBA00022771"/>
    </source>
</evidence>
<evidence type="ECO:0000256" key="10">
    <source>
        <dbReference type="ARBA" id="ARBA00023242"/>
    </source>
</evidence>
<evidence type="ECO:0000256" key="8">
    <source>
        <dbReference type="ARBA" id="ARBA00023125"/>
    </source>
</evidence>
<dbReference type="PROSITE" id="PS50157">
    <property type="entry name" value="ZINC_FINGER_C2H2_2"/>
    <property type="match status" value="5"/>
</dbReference>
<accession>A0A8D1M5P8</accession>
<keyword evidence="10" id="KW-0539">Nucleus</keyword>
<dbReference type="InterPro" id="IPR013087">
    <property type="entry name" value="Znf_C2H2_type"/>
</dbReference>
<dbReference type="SUPFAM" id="SSF57667">
    <property type="entry name" value="beta-beta-alpha zinc fingers"/>
    <property type="match status" value="3"/>
</dbReference>
<evidence type="ECO:0000256" key="7">
    <source>
        <dbReference type="ARBA" id="ARBA00023015"/>
    </source>
</evidence>
<feature type="domain" description="C2H2-type" evidence="12">
    <location>
        <begin position="123"/>
        <end position="150"/>
    </location>
</feature>
<dbReference type="Gene3D" id="3.30.160.60">
    <property type="entry name" value="Classic Zinc Finger"/>
    <property type="match status" value="5"/>
</dbReference>
<dbReference type="Proteomes" id="UP000694571">
    <property type="component" value="Unplaced"/>
</dbReference>